<evidence type="ECO:0000256" key="2">
    <source>
        <dbReference type="ARBA" id="ARBA00022473"/>
    </source>
</evidence>
<dbReference type="FunFam" id="2.10.110.10:FF:000034">
    <property type="entry name" value="Insulin gene enhancer protein ISL"/>
    <property type="match status" value="1"/>
</dbReference>
<dbReference type="Proteomes" id="UP000663829">
    <property type="component" value="Unassembled WGS sequence"/>
</dbReference>
<proteinExistence type="predicted"/>
<evidence type="ECO:0000259" key="14">
    <source>
        <dbReference type="PROSITE" id="PS50023"/>
    </source>
</evidence>
<keyword evidence="9 10" id="KW-0539">Nucleus</keyword>
<dbReference type="InterPro" id="IPR047244">
    <property type="entry name" value="ISL1/2-like_LIM1"/>
</dbReference>
<dbReference type="GO" id="GO:0000981">
    <property type="term" value="F:DNA-binding transcription factor activity, RNA polymerase II-specific"/>
    <property type="evidence" value="ECO:0007669"/>
    <property type="project" value="InterPro"/>
</dbReference>
<feature type="domain" description="LIM zinc-binding" evidence="14">
    <location>
        <begin position="1"/>
        <end position="62"/>
    </location>
</feature>
<feature type="DNA-binding region" description="Homeobox" evidence="10">
    <location>
        <begin position="218"/>
        <end position="277"/>
    </location>
</feature>
<dbReference type="GO" id="GO:0005634">
    <property type="term" value="C:nucleus"/>
    <property type="evidence" value="ECO:0007669"/>
    <property type="project" value="UniProtKB-SubCell"/>
</dbReference>
<feature type="domain" description="LIM zinc-binding" evidence="14">
    <location>
        <begin position="67"/>
        <end position="129"/>
    </location>
</feature>
<dbReference type="AlphaFoldDB" id="A0A814CMQ6"/>
<dbReference type="Pfam" id="PF00412">
    <property type="entry name" value="LIM"/>
    <property type="match status" value="2"/>
</dbReference>
<dbReference type="FunFam" id="1.10.10.60:FF:000041">
    <property type="entry name" value="insulin gene enhancer protein ISL-1"/>
    <property type="match status" value="1"/>
</dbReference>
<dbReference type="EMBL" id="CAJOBC010002195">
    <property type="protein sequence ID" value="CAF3720728.1"/>
    <property type="molecule type" value="Genomic_DNA"/>
</dbReference>
<dbReference type="InterPro" id="IPR001356">
    <property type="entry name" value="HD"/>
</dbReference>
<dbReference type="GO" id="GO:0046872">
    <property type="term" value="F:metal ion binding"/>
    <property type="evidence" value="ECO:0007669"/>
    <property type="project" value="UniProtKB-KW"/>
</dbReference>
<dbReference type="EMBL" id="CAJNOQ010002195">
    <property type="protein sequence ID" value="CAF0944458.1"/>
    <property type="molecule type" value="Genomic_DNA"/>
</dbReference>
<dbReference type="GO" id="GO:0048665">
    <property type="term" value="P:neuron fate specification"/>
    <property type="evidence" value="ECO:0007669"/>
    <property type="project" value="InterPro"/>
</dbReference>
<dbReference type="InterPro" id="IPR009057">
    <property type="entry name" value="Homeodomain-like_sf"/>
</dbReference>
<dbReference type="Gene3D" id="1.10.10.60">
    <property type="entry name" value="Homeodomain-like"/>
    <property type="match status" value="1"/>
</dbReference>
<feature type="region of interest" description="Disordered" evidence="13">
    <location>
        <begin position="167"/>
        <end position="222"/>
    </location>
</feature>
<evidence type="ECO:0000256" key="12">
    <source>
        <dbReference type="RuleBase" id="RU000682"/>
    </source>
</evidence>
<evidence type="ECO:0000313" key="16">
    <source>
        <dbReference type="EMBL" id="CAF0944458.1"/>
    </source>
</evidence>
<dbReference type="GO" id="GO:0003677">
    <property type="term" value="F:DNA binding"/>
    <property type="evidence" value="ECO:0007669"/>
    <property type="project" value="UniProtKB-UniRule"/>
</dbReference>
<dbReference type="PROSITE" id="PS50023">
    <property type="entry name" value="LIM_DOMAIN_2"/>
    <property type="match status" value="2"/>
</dbReference>
<evidence type="ECO:0000256" key="7">
    <source>
        <dbReference type="ARBA" id="ARBA00023125"/>
    </source>
</evidence>
<dbReference type="Proteomes" id="UP000681722">
    <property type="component" value="Unassembled WGS sequence"/>
</dbReference>
<dbReference type="GO" id="GO:0045944">
    <property type="term" value="P:positive regulation of transcription by RNA polymerase II"/>
    <property type="evidence" value="ECO:0007669"/>
    <property type="project" value="InterPro"/>
</dbReference>
<accession>A0A814CMQ6</accession>
<evidence type="ECO:0008006" key="19">
    <source>
        <dbReference type="Google" id="ProtNLM"/>
    </source>
</evidence>
<dbReference type="InterPro" id="IPR001781">
    <property type="entry name" value="Znf_LIM"/>
</dbReference>
<evidence type="ECO:0000256" key="11">
    <source>
        <dbReference type="PROSITE-ProRule" id="PRU00125"/>
    </source>
</evidence>
<keyword evidence="5 11" id="KW-0862">Zinc</keyword>
<dbReference type="PROSITE" id="PS00027">
    <property type="entry name" value="HOMEOBOX_1"/>
    <property type="match status" value="1"/>
</dbReference>
<dbReference type="PANTHER" id="PTHR24204:SF8">
    <property type="entry name" value="TAILUP, ISOFORM A"/>
    <property type="match status" value="1"/>
</dbReference>
<keyword evidence="7 10" id="KW-0238">DNA-binding</keyword>
<keyword evidence="6 11" id="KW-0440">LIM domain</keyword>
<evidence type="ECO:0000256" key="5">
    <source>
        <dbReference type="ARBA" id="ARBA00022833"/>
    </source>
</evidence>
<keyword evidence="4" id="KW-0677">Repeat</keyword>
<sequence>MCAGCGCQIFDQFILKVAPNMEWHADCLKCSECGQYLDENTTCFVRDGKTYCKLDYSRAEILKLFTSKCSRCHQYFTKNDFVMRAKYKIYHTECFRCDICDKLLLPGDEYSLKENEIYCRQDHDQLEETNKYQLENNSKSPTTLTNDCIESKNGKCHISSVTAPSTINTTINTSSSTVSRPPQTSSSSSTSSSSTTTATTTTNNGGNNGSNNQRKDKTTRMRTVLNEKQLLTLRTCYGANPRPDALMKEQLVEMTQLSPRVIRVWFQNKRCKDKKKTILAKQTQEQQKVLTSLGHGIPLIASSPVHNDMSIGLPPPTLVEFNINGGPWKTMSEAFVLNGPPPDFNGIVPTNAYDSLMSFPSDDESCFDTSQYSDRGSDDSQNALHDERLTLL</sequence>
<dbReference type="InterPro" id="IPR047169">
    <property type="entry name" value="ISL1/2-like"/>
</dbReference>
<dbReference type="PROSITE" id="PS00478">
    <property type="entry name" value="LIM_DOMAIN_1"/>
    <property type="match status" value="2"/>
</dbReference>
<evidence type="ECO:0000256" key="6">
    <source>
        <dbReference type="ARBA" id="ARBA00023038"/>
    </source>
</evidence>
<evidence type="ECO:0000256" key="1">
    <source>
        <dbReference type="ARBA" id="ARBA00004123"/>
    </source>
</evidence>
<dbReference type="CDD" id="cd00086">
    <property type="entry name" value="homeodomain"/>
    <property type="match status" value="1"/>
</dbReference>
<dbReference type="PANTHER" id="PTHR24204">
    <property type="entry name" value="INSULIN GENE ENHANCER PROTEIN"/>
    <property type="match status" value="1"/>
</dbReference>
<evidence type="ECO:0000313" key="17">
    <source>
        <dbReference type="EMBL" id="CAF3720728.1"/>
    </source>
</evidence>
<name>A0A814CMQ6_9BILA</name>
<comment type="subcellular location">
    <subcellularLocation>
        <location evidence="1 10 12">Nucleus</location>
    </subcellularLocation>
</comment>
<evidence type="ECO:0000256" key="9">
    <source>
        <dbReference type="ARBA" id="ARBA00023242"/>
    </source>
</evidence>
<dbReference type="SUPFAM" id="SSF46689">
    <property type="entry name" value="Homeodomain-like"/>
    <property type="match status" value="1"/>
</dbReference>
<evidence type="ECO:0000259" key="15">
    <source>
        <dbReference type="PROSITE" id="PS50071"/>
    </source>
</evidence>
<dbReference type="Pfam" id="PF00046">
    <property type="entry name" value="Homeodomain"/>
    <property type="match status" value="1"/>
</dbReference>
<keyword evidence="18" id="KW-1185">Reference proteome</keyword>
<dbReference type="GO" id="GO:0007409">
    <property type="term" value="P:axonogenesis"/>
    <property type="evidence" value="ECO:0007669"/>
    <property type="project" value="TreeGrafter"/>
</dbReference>
<feature type="compositionally biased region" description="Low complexity" evidence="13">
    <location>
        <begin position="167"/>
        <end position="212"/>
    </location>
</feature>
<feature type="domain" description="Homeobox" evidence="15">
    <location>
        <begin position="216"/>
        <end position="276"/>
    </location>
</feature>
<dbReference type="CDD" id="cd09366">
    <property type="entry name" value="LIM1_Isl"/>
    <property type="match status" value="1"/>
</dbReference>
<evidence type="ECO:0000256" key="3">
    <source>
        <dbReference type="ARBA" id="ARBA00022723"/>
    </source>
</evidence>
<dbReference type="SMART" id="SM00132">
    <property type="entry name" value="LIM"/>
    <property type="match status" value="2"/>
</dbReference>
<evidence type="ECO:0000313" key="18">
    <source>
        <dbReference type="Proteomes" id="UP000663829"/>
    </source>
</evidence>
<keyword evidence="3 11" id="KW-0479">Metal-binding</keyword>
<keyword evidence="2" id="KW-0217">Developmental protein</keyword>
<keyword evidence="8 10" id="KW-0371">Homeobox</keyword>
<dbReference type="SMART" id="SM00389">
    <property type="entry name" value="HOX"/>
    <property type="match status" value="1"/>
</dbReference>
<dbReference type="Gene3D" id="2.10.110.10">
    <property type="entry name" value="Cysteine Rich Protein"/>
    <property type="match status" value="2"/>
</dbReference>
<evidence type="ECO:0000256" key="10">
    <source>
        <dbReference type="PROSITE-ProRule" id="PRU00108"/>
    </source>
</evidence>
<comment type="caution">
    <text evidence="16">The sequence shown here is derived from an EMBL/GenBank/DDBJ whole genome shotgun (WGS) entry which is preliminary data.</text>
</comment>
<dbReference type="SUPFAM" id="SSF57716">
    <property type="entry name" value="Glucocorticoid receptor-like (DNA-binding domain)"/>
    <property type="match status" value="1"/>
</dbReference>
<evidence type="ECO:0000256" key="8">
    <source>
        <dbReference type="ARBA" id="ARBA00023155"/>
    </source>
</evidence>
<organism evidence="16 18">
    <name type="scientific">Didymodactylos carnosus</name>
    <dbReference type="NCBI Taxonomy" id="1234261"/>
    <lineage>
        <taxon>Eukaryota</taxon>
        <taxon>Metazoa</taxon>
        <taxon>Spiralia</taxon>
        <taxon>Gnathifera</taxon>
        <taxon>Rotifera</taxon>
        <taxon>Eurotatoria</taxon>
        <taxon>Bdelloidea</taxon>
        <taxon>Philodinida</taxon>
        <taxon>Philodinidae</taxon>
        <taxon>Didymodactylos</taxon>
    </lineage>
</organism>
<dbReference type="InterPro" id="IPR017970">
    <property type="entry name" value="Homeobox_CS"/>
</dbReference>
<dbReference type="PROSITE" id="PS50071">
    <property type="entry name" value="HOMEOBOX_2"/>
    <property type="match status" value="1"/>
</dbReference>
<protein>
    <recommendedName>
        <fullName evidence="19">Islet</fullName>
    </recommendedName>
</protein>
<evidence type="ECO:0000256" key="13">
    <source>
        <dbReference type="SAM" id="MobiDB-lite"/>
    </source>
</evidence>
<gene>
    <name evidence="16" type="ORF">GPM918_LOCUS10894</name>
    <name evidence="17" type="ORF">SRO942_LOCUS10895</name>
</gene>
<reference evidence="16" key="1">
    <citation type="submission" date="2021-02" db="EMBL/GenBank/DDBJ databases">
        <authorList>
            <person name="Nowell W R."/>
        </authorList>
    </citation>
    <scope>NUCLEOTIDE SEQUENCE</scope>
</reference>
<dbReference type="OrthoDB" id="125004at2759"/>
<evidence type="ECO:0000256" key="4">
    <source>
        <dbReference type="ARBA" id="ARBA00022737"/>
    </source>
</evidence>